<evidence type="ECO:0008006" key="4">
    <source>
        <dbReference type="Google" id="ProtNLM"/>
    </source>
</evidence>
<dbReference type="AlphaFoldDB" id="A0A3A4AY72"/>
<sequence length="358" mass="38478">MTTSIIRDTPHDGAPSHPDGDAAPEDDPAPPGRLFYTPWRDHPVPLTGLLDDVRAWLDRTESWLASRRGGHPAPSPEHAADPPPHPERAAPQTDTRGTPAPGSPRPASGYGPGPRPPVPYAEAGAAPYGELEYAWGRREAGRALDIAAACGELTGAGERFVAESRARMRAACAAAPPVPDELDRLAGYAAEDHRVLWRLRHLRPDPAAVESLTRAWISATPRPAHRPGEPLVVPAPRPLPPNARLALLSLRARARVPRAPLPPYVTDADLRYAEGEHAEALELYRARIEADPADLGAWAGLTMSRRPHPHQALARVPELVHAVHRRIDDLTARAPDPEALAAWLRPALPSGPGTGEDG</sequence>
<evidence type="ECO:0000313" key="3">
    <source>
        <dbReference type="Proteomes" id="UP000265768"/>
    </source>
</evidence>
<dbReference type="RefSeq" id="WP_119926308.1">
    <property type="nucleotide sequence ID" value="NZ_QZEY01000003.1"/>
</dbReference>
<dbReference type="OrthoDB" id="796761at2"/>
<dbReference type="Proteomes" id="UP000265768">
    <property type="component" value="Unassembled WGS sequence"/>
</dbReference>
<name>A0A3A4AY72_9ACTN</name>
<gene>
    <name evidence="2" type="ORF">D5H75_11170</name>
</gene>
<proteinExistence type="predicted"/>
<reference evidence="2 3" key="1">
    <citation type="submission" date="2018-09" db="EMBL/GenBank/DDBJ databases">
        <title>YIM 75507 draft genome.</title>
        <authorList>
            <person name="Tang S."/>
            <person name="Feng Y."/>
        </authorList>
    </citation>
    <scope>NUCLEOTIDE SEQUENCE [LARGE SCALE GENOMIC DNA]</scope>
    <source>
        <strain evidence="2 3">YIM 75507</strain>
    </source>
</reference>
<comment type="caution">
    <text evidence="2">The sequence shown here is derived from an EMBL/GenBank/DDBJ whole genome shotgun (WGS) entry which is preliminary data.</text>
</comment>
<organism evidence="2 3">
    <name type="scientific">Bailinhaonella thermotolerans</name>
    <dbReference type="NCBI Taxonomy" id="1070861"/>
    <lineage>
        <taxon>Bacteria</taxon>
        <taxon>Bacillati</taxon>
        <taxon>Actinomycetota</taxon>
        <taxon>Actinomycetes</taxon>
        <taxon>Streptosporangiales</taxon>
        <taxon>Streptosporangiaceae</taxon>
        <taxon>Bailinhaonella</taxon>
    </lineage>
</organism>
<feature type="compositionally biased region" description="Basic and acidic residues" evidence="1">
    <location>
        <begin position="78"/>
        <end position="88"/>
    </location>
</feature>
<protein>
    <recommendedName>
        <fullName evidence="4">Tetratricopeptide repeat protein</fullName>
    </recommendedName>
</protein>
<evidence type="ECO:0000313" key="2">
    <source>
        <dbReference type="EMBL" id="RJL33349.1"/>
    </source>
</evidence>
<keyword evidence="3" id="KW-1185">Reference proteome</keyword>
<feature type="region of interest" description="Disordered" evidence="1">
    <location>
        <begin position="65"/>
        <end position="118"/>
    </location>
</feature>
<evidence type="ECO:0000256" key="1">
    <source>
        <dbReference type="SAM" id="MobiDB-lite"/>
    </source>
</evidence>
<dbReference type="EMBL" id="QZEY01000003">
    <property type="protein sequence ID" value="RJL33349.1"/>
    <property type="molecule type" value="Genomic_DNA"/>
</dbReference>
<feature type="region of interest" description="Disordered" evidence="1">
    <location>
        <begin position="1"/>
        <end position="42"/>
    </location>
</feature>
<accession>A0A3A4AY72</accession>